<dbReference type="VEuPathDB" id="VectorBase:HLOH_065527"/>
<feature type="region of interest" description="Disordered" evidence="1">
    <location>
        <begin position="23"/>
        <end position="85"/>
    </location>
</feature>
<proteinExistence type="predicted"/>
<name>A0A9J6GHP5_HAELO</name>
<feature type="compositionally biased region" description="Polar residues" evidence="1">
    <location>
        <begin position="28"/>
        <end position="43"/>
    </location>
</feature>
<evidence type="ECO:0000256" key="1">
    <source>
        <dbReference type="SAM" id="MobiDB-lite"/>
    </source>
</evidence>
<comment type="caution">
    <text evidence="2">The sequence shown here is derived from an EMBL/GenBank/DDBJ whole genome shotgun (WGS) entry which is preliminary data.</text>
</comment>
<keyword evidence="3" id="KW-1185">Reference proteome</keyword>
<evidence type="ECO:0000313" key="2">
    <source>
        <dbReference type="EMBL" id="KAH9377990.1"/>
    </source>
</evidence>
<feature type="region of interest" description="Disordered" evidence="1">
    <location>
        <begin position="116"/>
        <end position="138"/>
    </location>
</feature>
<accession>A0A9J6GHP5</accession>
<reference evidence="2 3" key="1">
    <citation type="journal article" date="2020" name="Cell">
        <title>Large-Scale Comparative Analyses of Tick Genomes Elucidate Their Genetic Diversity and Vector Capacities.</title>
        <authorList>
            <consortium name="Tick Genome and Microbiome Consortium (TIGMIC)"/>
            <person name="Jia N."/>
            <person name="Wang J."/>
            <person name="Shi W."/>
            <person name="Du L."/>
            <person name="Sun Y."/>
            <person name="Zhan W."/>
            <person name="Jiang J.F."/>
            <person name="Wang Q."/>
            <person name="Zhang B."/>
            <person name="Ji P."/>
            <person name="Bell-Sakyi L."/>
            <person name="Cui X.M."/>
            <person name="Yuan T.T."/>
            <person name="Jiang B.G."/>
            <person name="Yang W.F."/>
            <person name="Lam T.T."/>
            <person name="Chang Q.C."/>
            <person name="Ding S.J."/>
            <person name="Wang X.J."/>
            <person name="Zhu J.G."/>
            <person name="Ruan X.D."/>
            <person name="Zhao L."/>
            <person name="Wei J.T."/>
            <person name="Ye R.Z."/>
            <person name="Que T.C."/>
            <person name="Du C.H."/>
            <person name="Zhou Y.H."/>
            <person name="Cheng J.X."/>
            <person name="Dai P.F."/>
            <person name="Guo W.B."/>
            <person name="Han X.H."/>
            <person name="Huang E.J."/>
            <person name="Li L.F."/>
            <person name="Wei W."/>
            <person name="Gao Y.C."/>
            <person name="Liu J.Z."/>
            <person name="Shao H.Z."/>
            <person name="Wang X."/>
            <person name="Wang C.C."/>
            <person name="Yang T.C."/>
            <person name="Huo Q.B."/>
            <person name="Li W."/>
            <person name="Chen H.Y."/>
            <person name="Chen S.E."/>
            <person name="Zhou L.G."/>
            <person name="Ni X.B."/>
            <person name="Tian J.H."/>
            <person name="Sheng Y."/>
            <person name="Liu T."/>
            <person name="Pan Y.S."/>
            <person name="Xia L.Y."/>
            <person name="Li J."/>
            <person name="Zhao F."/>
            <person name="Cao W.C."/>
        </authorList>
    </citation>
    <scope>NUCLEOTIDE SEQUENCE [LARGE SCALE GENOMIC DNA]</scope>
    <source>
        <strain evidence="2">HaeL-2018</strain>
    </source>
</reference>
<dbReference type="AlphaFoldDB" id="A0A9J6GHP5"/>
<protein>
    <submittedName>
        <fullName evidence="2">Uncharacterized protein</fullName>
    </submittedName>
</protein>
<evidence type="ECO:0000313" key="3">
    <source>
        <dbReference type="Proteomes" id="UP000821853"/>
    </source>
</evidence>
<sequence length="157" mass="17253">MLEKNPSVVKGRRVSLYMVPTIEHISPRNKSPTQQCPETTQIHQYPAGTTAASPTRVPASAPDKRDPGQGPSPLGRRPSLGSEKRAILCRPVLKVRSSFPTHEHDILTYGAEDIEAGRPGKHHDVRSGSLDEDMTRGRRGCRGGPSWVSTFDEYITT</sequence>
<dbReference type="Proteomes" id="UP000821853">
    <property type="component" value="Unassembled WGS sequence"/>
</dbReference>
<dbReference type="EMBL" id="JABSTR010000008">
    <property type="protein sequence ID" value="KAH9377990.1"/>
    <property type="molecule type" value="Genomic_DNA"/>
</dbReference>
<organism evidence="2 3">
    <name type="scientific">Haemaphysalis longicornis</name>
    <name type="common">Bush tick</name>
    <dbReference type="NCBI Taxonomy" id="44386"/>
    <lineage>
        <taxon>Eukaryota</taxon>
        <taxon>Metazoa</taxon>
        <taxon>Ecdysozoa</taxon>
        <taxon>Arthropoda</taxon>
        <taxon>Chelicerata</taxon>
        <taxon>Arachnida</taxon>
        <taxon>Acari</taxon>
        <taxon>Parasitiformes</taxon>
        <taxon>Ixodida</taxon>
        <taxon>Ixodoidea</taxon>
        <taxon>Ixodidae</taxon>
        <taxon>Haemaphysalinae</taxon>
        <taxon>Haemaphysalis</taxon>
    </lineage>
</organism>
<gene>
    <name evidence="2" type="ORF">HPB48_011078</name>
</gene>